<keyword evidence="3" id="KW-1185">Reference proteome</keyword>
<gene>
    <name evidence="2" type="ORF">DY245_21135</name>
</gene>
<proteinExistence type="predicted"/>
<dbReference type="AlphaFoldDB" id="A0A371Q196"/>
<evidence type="ECO:0000313" key="2">
    <source>
        <dbReference type="EMBL" id="REK88470.1"/>
    </source>
</evidence>
<dbReference type="Pfam" id="PF19562">
    <property type="entry name" value="DUF6084"/>
    <property type="match status" value="1"/>
</dbReference>
<organism evidence="2 3">
    <name type="scientific">Streptomyces inhibens</name>
    <dbReference type="NCBI Taxonomy" id="2293571"/>
    <lineage>
        <taxon>Bacteria</taxon>
        <taxon>Bacillati</taxon>
        <taxon>Actinomycetota</taxon>
        <taxon>Actinomycetes</taxon>
        <taxon>Kitasatosporales</taxon>
        <taxon>Streptomycetaceae</taxon>
        <taxon>Streptomyces</taxon>
    </lineage>
</organism>
<evidence type="ECO:0000256" key="1">
    <source>
        <dbReference type="SAM" id="MobiDB-lite"/>
    </source>
</evidence>
<name>A0A371Q196_STRIH</name>
<comment type="caution">
    <text evidence="2">The sequence shown here is derived from an EMBL/GenBank/DDBJ whole genome shotgun (WGS) entry which is preliminary data.</text>
</comment>
<accession>A0A371Q196</accession>
<feature type="region of interest" description="Disordered" evidence="1">
    <location>
        <begin position="208"/>
        <end position="235"/>
    </location>
</feature>
<dbReference type="EMBL" id="QUAC01000165">
    <property type="protein sequence ID" value="REK88470.1"/>
    <property type="molecule type" value="Genomic_DNA"/>
</dbReference>
<protein>
    <submittedName>
        <fullName evidence="2">Uncharacterized protein</fullName>
    </submittedName>
</protein>
<dbReference type="OrthoDB" id="115056at2"/>
<sequence>MTELSFACTGVRADRYAAAPTLLFRLRITAADQAARVHAVALRCQIRIEPARRGYRPDEAEALADLFGARSRWGSTLHPLQFAQVSLVVPGFTGETEVDLPVPCTYDMDVAAGRYFHALRDGEVPLLLLFSGTVFAGAGGFQVQPVPWNKEASVRMPVAVWQEMTEAHFPGCGWIRLPSETLDALLAYRSRRALPSWQATIEALLATADGGEPPAPRARLFPGTAARPVTERTAP</sequence>
<evidence type="ECO:0000313" key="3">
    <source>
        <dbReference type="Proteomes" id="UP000262477"/>
    </source>
</evidence>
<reference evidence="2 3" key="1">
    <citation type="submission" date="2018-08" db="EMBL/GenBank/DDBJ databases">
        <title>Streptomyces NEAU-D10 sp. nov., a novel Actinomycete isolated from soil.</title>
        <authorList>
            <person name="Jin L."/>
        </authorList>
    </citation>
    <scope>NUCLEOTIDE SEQUENCE [LARGE SCALE GENOMIC DNA]</scope>
    <source>
        <strain evidence="2 3">NEAU-D10</strain>
    </source>
</reference>
<dbReference type="RefSeq" id="WP_128508804.1">
    <property type="nucleotide sequence ID" value="NZ_QUAC01000165.1"/>
</dbReference>
<dbReference type="Proteomes" id="UP000262477">
    <property type="component" value="Unassembled WGS sequence"/>
</dbReference>
<dbReference type="InterPro" id="IPR045730">
    <property type="entry name" value="DUF6084"/>
</dbReference>